<feature type="transmembrane region" description="Helical" evidence="7">
    <location>
        <begin position="163"/>
        <end position="181"/>
    </location>
</feature>
<name>A0A174Z3Q6_9FIRM</name>
<comment type="similarity">
    <text evidence="2">Belongs to the acyltransferase 3 family.</text>
</comment>
<dbReference type="Pfam" id="PF01757">
    <property type="entry name" value="Acyl_transf_3"/>
    <property type="match status" value="1"/>
</dbReference>
<keyword evidence="3" id="KW-1003">Cell membrane</keyword>
<reference evidence="9 10" key="1">
    <citation type="submission" date="2015-09" db="EMBL/GenBank/DDBJ databases">
        <authorList>
            <consortium name="Pathogen Informatics"/>
        </authorList>
    </citation>
    <scope>NUCLEOTIDE SEQUENCE [LARGE SCALE GENOMIC DNA]</scope>
    <source>
        <strain evidence="9 10">2789STDY5834889</strain>
    </source>
</reference>
<evidence type="ECO:0000256" key="4">
    <source>
        <dbReference type="ARBA" id="ARBA00022692"/>
    </source>
</evidence>
<evidence type="ECO:0000313" key="9">
    <source>
        <dbReference type="EMBL" id="CUQ80592.1"/>
    </source>
</evidence>
<dbReference type="Proteomes" id="UP000078383">
    <property type="component" value="Unassembled WGS sequence"/>
</dbReference>
<dbReference type="EMBL" id="CZBX01000001">
    <property type="protein sequence ID" value="CUQ80592.1"/>
    <property type="molecule type" value="Genomic_DNA"/>
</dbReference>
<proteinExistence type="inferred from homology"/>
<accession>A0A174Z3Q6</accession>
<evidence type="ECO:0000256" key="3">
    <source>
        <dbReference type="ARBA" id="ARBA00022475"/>
    </source>
</evidence>
<feature type="transmembrane region" description="Helical" evidence="7">
    <location>
        <begin position="98"/>
        <end position="122"/>
    </location>
</feature>
<evidence type="ECO:0000256" key="6">
    <source>
        <dbReference type="ARBA" id="ARBA00023136"/>
    </source>
</evidence>
<gene>
    <name evidence="9" type="ORF">ERS852502_00042</name>
</gene>
<evidence type="ECO:0000313" key="10">
    <source>
        <dbReference type="Proteomes" id="UP000078383"/>
    </source>
</evidence>
<protein>
    <submittedName>
        <fullName evidence="9">Uncharacterized protein conserved in bacteria</fullName>
    </submittedName>
</protein>
<dbReference type="OrthoDB" id="3268734at2"/>
<feature type="transmembrane region" description="Helical" evidence="7">
    <location>
        <begin position="59"/>
        <end position="78"/>
    </location>
</feature>
<dbReference type="InterPro" id="IPR002656">
    <property type="entry name" value="Acyl_transf_3_dom"/>
</dbReference>
<dbReference type="RefSeq" id="WP_055170400.1">
    <property type="nucleotide sequence ID" value="NZ_CZBX01000001.1"/>
</dbReference>
<dbReference type="GO" id="GO:0005886">
    <property type="term" value="C:plasma membrane"/>
    <property type="evidence" value="ECO:0007669"/>
    <property type="project" value="UniProtKB-SubCell"/>
</dbReference>
<sequence length="240" mass="27514">MKYFAFLTFLIFTCYLLGFVKKPEKYQWMDRNYTTAIKGFSILTVVWAHSGARLSVGGIQFIAGIGVALFLMCSGYGLEVSYEKNRLKGFWKKRLLSVCLPFWGVELVGLLVTGTFSIKTYLLDFCFLKSATSYGWFMRYIVLCYLIFYVVKRLIKDSRMQTMALFGTFTIWFVLESVFFANPDMPFLRARQMLSFPAGVLLAVNKYKIERTLTRAKNILILTGGYSRPSLHGNNTTECG</sequence>
<evidence type="ECO:0000256" key="7">
    <source>
        <dbReference type="SAM" id="Phobius"/>
    </source>
</evidence>
<evidence type="ECO:0000256" key="5">
    <source>
        <dbReference type="ARBA" id="ARBA00022989"/>
    </source>
</evidence>
<dbReference type="PANTHER" id="PTHR40074:SF2">
    <property type="entry name" value="O-ACETYLTRANSFERASE WECH"/>
    <property type="match status" value="1"/>
</dbReference>
<feature type="transmembrane region" description="Helical" evidence="7">
    <location>
        <begin position="134"/>
        <end position="151"/>
    </location>
</feature>
<organism evidence="9 10">
    <name type="scientific">[Ruminococcus] torques</name>
    <dbReference type="NCBI Taxonomy" id="33039"/>
    <lineage>
        <taxon>Bacteria</taxon>
        <taxon>Bacillati</taxon>
        <taxon>Bacillota</taxon>
        <taxon>Clostridia</taxon>
        <taxon>Lachnospirales</taxon>
        <taxon>Lachnospiraceae</taxon>
        <taxon>Mediterraneibacter</taxon>
    </lineage>
</organism>
<evidence type="ECO:0000259" key="8">
    <source>
        <dbReference type="Pfam" id="PF01757"/>
    </source>
</evidence>
<evidence type="ECO:0000256" key="2">
    <source>
        <dbReference type="ARBA" id="ARBA00007400"/>
    </source>
</evidence>
<dbReference type="AlphaFoldDB" id="A0A174Z3Q6"/>
<evidence type="ECO:0000256" key="1">
    <source>
        <dbReference type="ARBA" id="ARBA00004651"/>
    </source>
</evidence>
<keyword evidence="4 7" id="KW-0812">Transmembrane</keyword>
<dbReference type="GO" id="GO:0016413">
    <property type="term" value="F:O-acetyltransferase activity"/>
    <property type="evidence" value="ECO:0007669"/>
    <property type="project" value="TreeGrafter"/>
</dbReference>
<dbReference type="PANTHER" id="PTHR40074">
    <property type="entry name" value="O-ACETYLTRANSFERASE WECH"/>
    <property type="match status" value="1"/>
</dbReference>
<keyword evidence="5 7" id="KW-1133">Transmembrane helix</keyword>
<comment type="subcellular location">
    <subcellularLocation>
        <location evidence="1">Cell membrane</location>
        <topology evidence="1">Multi-pass membrane protein</topology>
    </subcellularLocation>
</comment>
<keyword evidence="6 7" id="KW-0472">Membrane</keyword>
<dbReference type="GO" id="GO:0009246">
    <property type="term" value="P:enterobacterial common antigen biosynthetic process"/>
    <property type="evidence" value="ECO:0007669"/>
    <property type="project" value="TreeGrafter"/>
</dbReference>
<feature type="domain" description="Acyltransferase 3" evidence="8">
    <location>
        <begin position="36"/>
        <end position="222"/>
    </location>
</feature>